<protein>
    <submittedName>
        <fullName evidence="3">3-phytase</fullName>
    </submittedName>
</protein>
<dbReference type="PANTHER" id="PTHR37957:SF1">
    <property type="entry name" value="PHYTASE-LIKE DOMAIN-CONTAINING PROTEIN"/>
    <property type="match status" value="1"/>
</dbReference>
<evidence type="ECO:0000256" key="1">
    <source>
        <dbReference type="SAM" id="SignalP"/>
    </source>
</evidence>
<evidence type="ECO:0000259" key="2">
    <source>
        <dbReference type="Pfam" id="PF13449"/>
    </source>
</evidence>
<accession>A0A1S1QTE8</accession>
<dbReference type="Pfam" id="PF13449">
    <property type="entry name" value="Phytase-like"/>
    <property type="match status" value="1"/>
</dbReference>
<dbReference type="Gene3D" id="2.60.40.3440">
    <property type="match status" value="1"/>
</dbReference>
<dbReference type="RefSeq" id="WP_071084254.1">
    <property type="nucleotide sequence ID" value="NZ_MBLM01000110.1"/>
</dbReference>
<dbReference type="Pfam" id="PF17963">
    <property type="entry name" value="Big_9"/>
    <property type="match status" value="1"/>
</dbReference>
<dbReference type="PANTHER" id="PTHR37957">
    <property type="entry name" value="BLR7070 PROTEIN"/>
    <property type="match status" value="1"/>
</dbReference>
<keyword evidence="4" id="KW-1185">Reference proteome</keyword>
<evidence type="ECO:0000313" key="3">
    <source>
        <dbReference type="EMBL" id="OHV37993.1"/>
    </source>
</evidence>
<comment type="caution">
    <text evidence="3">The sequence shown here is derived from an EMBL/GenBank/DDBJ whole genome shotgun (WGS) entry which is preliminary data.</text>
</comment>
<reference evidence="4" key="1">
    <citation type="submission" date="2016-07" db="EMBL/GenBank/DDBJ databases">
        <title>Sequence Frankia sp. strain CcI1.17.</title>
        <authorList>
            <person name="Ghodhbane-Gtari F."/>
            <person name="Swanson E."/>
            <person name="Gueddou A."/>
            <person name="Morris K."/>
            <person name="Hezbri K."/>
            <person name="Ktari A."/>
            <person name="Nouioui I."/>
            <person name="Abebe-Akele F."/>
            <person name="Simpson S."/>
            <person name="Thomas K."/>
            <person name="Gtari M."/>
            <person name="Tisa L.S."/>
            <person name="Hurst S."/>
        </authorList>
    </citation>
    <scope>NUCLEOTIDE SEQUENCE [LARGE SCALE GENOMIC DNA]</scope>
    <source>
        <strain evidence="4">Cc1.17</strain>
    </source>
</reference>
<keyword evidence="1" id="KW-0732">Signal</keyword>
<dbReference type="SUPFAM" id="SSF63829">
    <property type="entry name" value="Calcium-dependent phosphotriesterase"/>
    <property type="match status" value="1"/>
</dbReference>
<gene>
    <name evidence="3" type="ORF">CC117_16110</name>
</gene>
<name>A0A1S1QTE8_9ACTN</name>
<proteinExistence type="predicted"/>
<evidence type="ECO:0000313" key="4">
    <source>
        <dbReference type="Proteomes" id="UP000179627"/>
    </source>
</evidence>
<dbReference type="OrthoDB" id="9758957at2"/>
<dbReference type="EMBL" id="MBLM01000110">
    <property type="protein sequence ID" value="OHV37993.1"/>
    <property type="molecule type" value="Genomic_DNA"/>
</dbReference>
<organism evidence="3 4">
    <name type="scientific">Parafrankia colletiae</name>
    <dbReference type="NCBI Taxonomy" id="573497"/>
    <lineage>
        <taxon>Bacteria</taxon>
        <taxon>Bacillati</taxon>
        <taxon>Actinomycetota</taxon>
        <taxon>Actinomycetes</taxon>
        <taxon>Frankiales</taxon>
        <taxon>Frankiaceae</taxon>
        <taxon>Parafrankia</taxon>
    </lineage>
</organism>
<dbReference type="AlphaFoldDB" id="A0A1S1QTE8"/>
<dbReference type="Proteomes" id="UP000179627">
    <property type="component" value="Unassembled WGS sequence"/>
</dbReference>
<feature type="signal peptide" evidence="1">
    <location>
        <begin position="1"/>
        <end position="28"/>
    </location>
</feature>
<sequence length="551" mass="56885">MNRRSVTSVTAGALAVALLGAGAGVAQAGGGGGGGPRPGQELAARGDAYRTAAGDTLTVRGGGVLRNDSGRPVTLVANTAPANGTLHLNPDGTFSYAPKPGFTGTDTFTYSVSDAVTRYATQVAPLATIGGVTIKGGAYGSSIYPVPGSRDEFYGLTDRGPNVDGPNGVKIEPLPAFAPAIGRFRLVDGRAVLLRTIPLRAADGTPYNGRVSTEASTGETILDINGNVLTADPNGYDPEGLVALRDGTFWVSDEYGPYITHFDRHGRAIERLSPFNGALPAELANRMPNRGMEGLTLTPDGSTLVGMMQSALAQKDLTPRPVTVPTLRVVTYDLRTKATHEYVYLLDDPVRNVGAVSEITAISSSKFLVTERDGNFEPGAFKRIFTIDLTGATDVGPKASVPGAVYAASQGGLLLGTPGRTIEATVGSTDTATATATLAAAGIRPVRKTLDVDLAGLVSTLDPTGGFFGHDKVEGVATTDGGRTLVISNDNDFGIAGLTNTTPPFQLRAKILPNGQQDDGAFLVVDTTRLPAHTGTATVTITVTAKGGPRH</sequence>
<feature type="domain" description="Phytase-like" evidence="2">
    <location>
        <begin position="141"/>
        <end position="493"/>
    </location>
</feature>
<dbReference type="InterPro" id="IPR027372">
    <property type="entry name" value="Phytase-like_dom"/>
</dbReference>
<feature type="chain" id="PRO_5010327488" evidence="1">
    <location>
        <begin position="29"/>
        <end position="551"/>
    </location>
</feature>